<accession>A0A6J7PIK0</accession>
<dbReference type="AlphaFoldDB" id="A0A6J7PIK0"/>
<reference evidence="2" key="1">
    <citation type="submission" date="2020-05" db="EMBL/GenBank/DDBJ databases">
        <authorList>
            <person name="Chiriac C."/>
            <person name="Salcher M."/>
            <person name="Ghai R."/>
            <person name="Kavagutti S V."/>
        </authorList>
    </citation>
    <scope>NUCLEOTIDE SEQUENCE</scope>
</reference>
<evidence type="ECO:0000313" key="2">
    <source>
        <dbReference type="EMBL" id="CAB5005227.1"/>
    </source>
</evidence>
<dbReference type="PANTHER" id="PTHR43689">
    <property type="entry name" value="HYDROLASE"/>
    <property type="match status" value="1"/>
</dbReference>
<organism evidence="2">
    <name type="scientific">freshwater metagenome</name>
    <dbReference type="NCBI Taxonomy" id="449393"/>
    <lineage>
        <taxon>unclassified sequences</taxon>
        <taxon>metagenomes</taxon>
        <taxon>ecological metagenomes</taxon>
    </lineage>
</organism>
<dbReference type="InterPro" id="IPR029058">
    <property type="entry name" value="AB_hydrolase_fold"/>
</dbReference>
<dbReference type="Pfam" id="PF00561">
    <property type="entry name" value="Abhydrolase_1"/>
    <property type="match status" value="1"/>
</dbReference>
<dbReference type="EMBL" id="CAFBOZ010000120">
    <property type="protein sequence ID" value="CAB5005227.1"/>
    <property type="molecule type" value="Genomic_DNA"/>
</dbReference>
<proteinExistence type="predicted"/>
<dbReference type="PANTHER" id="PTHR43689:SF8">
    <property type="entry name" value="ALPHA_BETA-HYDROLASES SUPERFAMILY PROTEIN"/>
    <property type="match status" value="1"/>
</dbReference>
<name>A0A6J7PIK0_9ZZZZ</name>
<sequence length="310" mass="33149">MNATAPAPETLDYGDVLPPWPGETLSIPGRTLHVRHAATTGAGEPAVLIHGLGGSSTNWTDLMGLLRTRCESLAVDLPGFGLSPPPRDGDFSPAGHARAVADLIEARFGDVPVHVLGNSMGGAVGLQLAARRPELVRSLTLCSPALPERRPRRTNVHLPVIAIPGVGSTLMRRYLTLDSAVRARTTINICFADPSRVPEVRWREFAADVAVRDSHPYLADAFLGSLRGLMATYLDRGADRPWVLAGRVSAPTLVIYGRHDKLVNSRAAHAVTKAFPNARVAVLSDCGHVPQMELPGEVAALWHDHTPVTA</sequence>
<dbReference type="PRINTS" id="PR00111">
    <property type="entry name" value="ABHYDROLASE"/>
</dbReference>
<evidence type="ECO:0000259" key="1">
    <source>
        <dbReference type="Pfam" id="PF00561"/>
    </source>
</evidence>
<dbReference type="SUPFAM" id="SSF53474">
    <property type="entry name" value="alpha/beta-Hydrolases"/>
    <property type="match status" value="1"/>
</dbReference>
<dbReference type="InterPro" id="IPR000073">
    <property type="entry name" value="AB_hydrolase_1"/>
</dbReference>
<dbReference type="Gene3D" id="3.40.50.1820">
    <property type="entry name" value="alpha/beta hydrolase"/>
    <property type="match status" value="1"/>
</dbReference>
<feature type="domain" description="AB hydrolase-1" evidence="1">
    <location>
        <begin position="47"/>
        <end position="293"/>
    </location>
</feature>
<gene>
    <name evidence="2" type="ORF">UFOPK3992_00939</name>
</gene>
<protein>
    <submittedName>
        <fullName evidence="2">Unannotated protein</fullName>
    </submittedName>
</protein>